<organism evidence="2 3">
    <name type="scientific">Skeletonema marinoi</name>
    <dbReference type="NCBI Taxonomy" id="267567"/>
    <lineage>
        <taxon>Eukaryota</taxon>
        <taxon>Sar</taxon>
        <taxon>Stramenopiles</taxon>
        <taxon>Ochrophyta</taxon>
        <taxon>Bacillariophyta</taxon>
        <taxon>Coscinodiscophyceae</taxon>
        <taxon>Thalassiosirophycidae</taxon>
        <taxon>Thalassiosirales</taxon>
        <taxon>Skeletonemataceae</taxon>
        <taxon>Skeletonema</taxon>
        <taxon>Skeletonema marinoi-dohrnii complex</taxon>
    </lineage>
</organism>
<dbReference type="Gene3D" id="1.25.40.20">
    <property type="entry name" value="Ankyrin repeat-containing domain"/>
    <property type="match status" value="1"/>
</dbReference>
<keyword evidence="3" id="KW-1185">Reference proteome</keyword>
<proteinExistence type="predicted"/>
<protein>
    <submittedName>
        <fullName evidence="2">Uncharacterized protein</fullName>
    </submittedName>
</protein>
<comment type="caution">
    <text evidence="2">The sequence shown here is derived from an EMBL/GenBank/DDBJ whole genome shotgun (WGS) entry which is preliminary data.</text>
</comment>
<evidence type="ECO:0000256" key="1">
    <source>
        <dbReference type="SAM" id="MobiDB-lite"/>
    </source>
</evidence>
<sequence length="260" mass="29059">MTKPKRAVGICHQPPSGNEALSRLIMKRNWDAVSLVLTSTSSDEEIEIDTNGAINQDNILHFALRFHAPLHIVELLSNRYPECLNKPDGTGKFCTHVAAKYSAPPEVMAFVISKNPAAAGCPTTTASVQFTTYQDQYMTTEELMVEVVRLLKKAAPQSFNLEDEDERNPIEIAIENDVGIRVVKLMQRTARDDWREMKQSGHGVKHEVLAKNLERSAKEARNLLLCNGRRNEIIQRIPRVDHQGSSGNPSLKRSFTAKSA</sequence>
<accession>A0AAD9DCM0</accession>
<dbReference type="InterPro" id="IPR036770">
    <property type="entry name" value="Ankyrin_rpt-contain_sf"/>
</dbReference>
<dbReference type="Proteomes" id="UP001224775">
    <property type="component" value="Unassembled WGS sequence"/>
</dbReference>
<evidence type="ECO:0000313" key="3">
    <source>
        <dbReference type="Proteomes" id="UP001224775"/>
    </source>
</evidence>
<evidence type="ECO:0000313" key="2">
    <source>
        <dbReference type="EMBL" id="KAK1742497.1"/>
    </source>
</evidence>
<feature type="region of interest" description="Disordered" evidence="1">
    <location>
        <begin position="240"/>
        <end position="260"/>
    </location>
</feature>
<gene>
    <name evidence="2" type="ORF">QTG54_007062</name>
</gene>
<feature type="compositionally biased region" description="Polar residues" evidence="1">
    <location>
        <begin position="243"/>
        <end position="260"/>
    </location>
</feature>
<dbReference type="SUPFAM" id="SSF48403">
    <property type="entry name" value="Ankyrin repeat"/>
    <property type="match status" value="1"/>
</dbReference>
<reference evidence="2" key="1">
    <citation type="submission" date="2023-06" db="EMBL/GenBank/DDBJ databases">
        <title>Survivors Of The Sea: Transcriptome response of Skeletonema marinoi to long-term dormancy.</title>
        <authorList>
            <person name="Pinder M.I.M."/>
            <person name="Kourtchenko O."/>
            <person name="Robertson E.K."/>
            <person name="Larsson T."/>
            <person name="Maumus F."/>
            <person name="Osuna-Cruz C.M."/>
            <person name="Vancaester E."/>
            <person name="Stenow R."/>
            <person name="Vandepoele K."/>
            <person name="Ploug H."/>
            <person name="Bruchert V."/>
            <person name="Godhe A."/>
            <person name="Topel M."/>
        </authorList>
    </citation>
    <scope>NUCLEOTIDE SEQUENCE</scope>
    <source>
        <strain evidence="2">R05AC</strain>
    </source>
</reference>
<dbReference type="AlphaFoldDB" id="A0AAD9DCM0"/>
<dbReference type="EMBL" id="JATAAI010000011">
    <property type="protein sequence ID" value="KAK1742497.1"/>
    <property type="molecule type" value="Genomic_DNA"/>
</dbReference>
<name>A0AAD9DCM0_9STRA</name>